<dbReference type="AlphaFoldDB" id="A0A3M2M6D4"/>
<organism evidence="2 3">
    <name type="scientific">Actinomadura harenae</name>
    <dbReference type="NCBI Taxonomy" id="2483351"/>
    <lineage>
        <taxon>Bacteria</taxon>
        <taxon>Bacillati</taxon>
        <taxon>Actinomycetota</taxon>
        <taxon>Actinomycetes</taxon>
        <taxon>Streptosporangiales</taxon>
        <taxon>Thermomonosporaceae</taxon>
        <taxon>Actinomadura</taxon>
    </lineage>
</organism>
<evidence type="ECO:0000313" key="2">
    <source>
        <dbReference type="EMBL" id="RMI45111.1"/>
    </source>
</evidence>
<dbReference type="Proteomes" id="UP000282674">
    <property type="component" value="Unassembled WGS sequence"/>
</dbReference>
<sequence length="124" mass="14054">MTGRESHRLRIVERPVSPYLQWELHVLQVRAESGVQDIRILDAAELTGLEAEHHLPELVFLGTTVMYEVLYDSDGTHSGGRRHDDPEVIHACHRQLVELHGAGERLLTYFEREIAPLPAPHGHA</sequence>
<dbReference type="Pfam" id="PF21806">
    <property type="entry name" value="DUF6879"/>
    <property type="match status" value="1"/>
</dbReference>
<evidence type="ECO:0000259" key="1">
    <source>
        <dbReference type="Pfam" id="PF21806"/>
    </source>
</evidence>
<feature type="domain" description="DUF6879" evidence="1">
    <location>
        <begin position="2"/>
        <end position="110"/>
    </location>
</feature>
<proteinExistence type="predicted"/>
<comment type="caution">
    <text evidence="2">The sequence shown here is derived from an EMBL/GenBank/DDBJ whole genome shotgun (WGS) entry which is preliminary data.</text>
</comment>
<name>A0A3M2M6D4_9ACTN</name>
<evidence type="ECO:0000313" key="3">
    <source>
        <dbReference type="Proteomes" id="UP000282674"/>
    </source>
</evidence>
<accession>A0A3M2M6D4</accession>
<reference evidence="2 3" key="1">
    <citation type="submission" date="2018-10" db="EMBL/GenBank/DDBJ databases">
        <title>Isolation from soil.</title>
        <authorList>
            <person name="Hu J."/>
        </authorList>
    </citation>
    <scope>NUCLEOTIDE SEQUENCE [LARGE SCALE GENOMIC DNA]</scope>
    <source>
        <strain evidence="2 3">NEAU-Ht49</strain>
    </source>
</reference>
<dbReference type="InterPro" id="IPR049244">
    <property type="entry name" value="DUF6879"/>
</dbReference>
<protein>
    <recommendedName>
        <fullName evidence="1">DUF6879 domain-containing protein</fullName>
    </recommendedName>
</protein>
<gene>
    <name evidence="2" type="ORF">EBO15_11130</name>
</gene>
<keyword evidence="3" id="KW-1185">Reference proteome</keyword>
<dbReference type="EMBL" id="RFFG01000015">
    <property type="protein sequence ID" value="RMI45111.1"/>
    <property type="molecule type" value="Genomic_DNA"/>
</dbReference>